<keyword evidence="2" id="KW-1185">Reference proteome</keyword>
<proteinExistence type="predicted"/>
<dbReference type="AlphaFoldDB" id="A0A8E2DX42"/>
<evidence type="ECO:0000313" key="1">
    <source>
        <dbReference type="EMBL" id="OCK73136.1"/>
    </source>
</evidence>
<evidence type="ECO:0008006" key="3">
    <source>
        <dbReference type="Google" id="ProtNLM"/>
    </source>
</evidence>
<name>A0A8E2DX42_9PEZI</name>
<dbReference type="InterPro" id="IPR009057">
    <property type="entry name" value="Homeodomain-like_sf"/>
</dbReference>
<accession>A0A8E2DX42</accession>
<evidence type="ECO:0000313" key="2">
    <source>
        <dbReference type="Proteomes" id="UP000250266"/>
    </source>
</evidence>
<sequence>MTYTEEHLQTAIAKFNAGEFESERAAARAYRITRTTFIAGLHGHTSRRDHSHEYEQRLFQVQEAFLEAWIFDEDTRGLPPSHARVREWQFEFFAMI</sequence>
<organism evidence="1 2">
    <name type="scientific">Lepidopterella palustris CBS 459.81</name>
    <dbReference type="NCBI Taxonomy" id="1314670"/>
    <lineage>
        <taxon>Eukaryota</taxon>
        <taxon>Fungi</taxon>
        <taxon>Dikarya</taxon>
        <taxon>Ascomycota</taxon>
        <taxon>Pezizomycotina</taxon>
        <taxon>Dothideomycetes</taxon>
        <taxon>Pleosporomycetidae</taxon>
        <taxon>Mytilinidiales</taxon>
        <taxon>Argynnaceae</taxon>
        <taxon>Lepidopterella</taxon>
    </lineage>
</organism>
<dbReference type="EMBL" id="KV745940">
    <property type="protein sequence ID" value="OCK73136.1"/>
    <property type="molecule type" value="Genomic_DNA"/>
</dbReference>
<dbReference type="Proteomes" id="UP000250266">
    <property type="component" value="Unassembled WGS sequence"/>
</dbReference>
<dbReference type="SUPFAM" id="SSF46689">
    <property type="entry name" value="Homeodomain-like"/>
    <property type="match status" value="1"/>
</dbReference>
<protein>
    <recommendedName>
        <fullName evidence="3">HTH CENPB-type domain-containing protein</fullName>
    </recommendedName>
</protein>
<reference evidence="1 2" key="1">
    <citation type="journal article" date="2016" name="Nat. Commun.">
        <title>Ectomycorrhizal ecology is imprinted in the genome of the dominant symbiotic fungus Cenococcum geophilum.</title>
        <authorList>
            <consortium name="DOE Joint Genome Institute"/>
            <person name="Peter M."/>
            <person name="Kohler A."/>
            <person name="Ohm R.A."/>
            <person name="Kuo A."/>
            <person name="Krutzmann J."/>
            <person name="Morin E."/>
            <person name="Arend M."/>
            <person name="Barry K.W."/>
            <person name="Binder M."/>
            <person name="Choi C."/>
            <person name="Clum A."/>
            <person name="Copeland A."/>
            <person name="Grisel N."/>
            <person name="Haridas S."/>
            <person name="Kipfer T."/>
            <person name="LaButti K."/>
            <person name="Lindquist E."/>
            <person name="Lipzen A."/>
            <person name="Maire R."/>
            <person name="Meier B."/>
            <person name="Mihaltcheva S."/>
            <person name="Molinier V."/>
            <person name="Murat C."/>
            <person name="Poggeler S."/>
            <person name="Quandt C.A."/>
            <person name="Sperisen C."/>
            <person name="Tritt A."/>
            <person name="Tisserant E."/>
            <person name="Crous P.W."/>
            <person name="Henrissat B."/>
            <person name="Nehls U."/>
            <person name="Egli S."/>
            <person name="Spatafora J.W."/>
            <person name="Grigoriev I.V."/>
            <person name="Martin F.M."/>
        </authorList>
    </citation>
    <scope>NUCLEOTIDE SEQUENCE [LARGE SCALE GENOMIC DNA]</scope>
    <source>
        <strain evidence="1 2">CBS 459.81</strain>
    </source>
</reference>
<gene>
    <name evidence="1" type="ORF">K432DRAFT_313615</name>
</gene>